<evidence type="ECO:0000313" key="2">
    <source>
        <dbReference type="Proteomes" id="UP001497602"/>
    </source>
</evidence>
<dbReference type="EMBL" id="CAXJRC010000044">
    <property type="protein sequence ID" value="CAL2108386.1"/>
    <property type="molecule type" value="Genomic_DNA"/>
</dbReference>
<accession>A0ABP1FGC2</accession>
<keyword evidence="2" id="KW-1185">Reference proteome</keyword>
<gene>
    <name evidence="1" type="ORF">T190115A13A_70159</name>
</gene>
<evidence type="ECO:0000313" key="1">
    <source>
        <dbReference type="EMBL" id="CAL2108386.1"/>
    </source>
</evidence>
<protein>
    <submittedName>
        <fullName evidence="1">Uncharacterized protein</fullName>
    </submittedName>
</protein>
<proteinExistence type="predicted"/>
<reference evidence="1 2" key="1">
    <citation type="submission" date="2024-05" db="EMBL/GenBank/DDBJ databases">
        <authorList>
            <person name="Duchaud E."/>
        </authorList>
    </citation>
    <scope>NUCLEOTIDE SEQUENCE [LARGE SCALE GENOMIC DNA]</scope>
    <source>
        <strain evidence="1">Ena-SAMPLE-TAB-13-05-2024-13:56:06:370-140305</strain>
    </source>
</reference>
<dbReference type="Proteomes" id="UP001497602">
    <property type="component" value="Unassembled WGS sequence"/>
</dbReference>
<comment type="caution">
    <text evidence="1">The sequence shown here is derived from an EMBL/GenBank/DDBJ whole genome shotgun (WGS) entry which is preliminary data.</text>
</comment>
<organism evidence="1 2">
    <name type="scientific">Tenacibaculum vairaonense</name>
    <dbReference type="NCBI Taxonomy" id="3137860"/>
    <lineage>
        <taxon>Bacteria</taxon>
        <taxon>Pseudomonadati</taxon>
        <taxon>Bacteroidota</taxon>
        <taxon>Flavobacteriia</taxon>
        <taxon>Flavobacteriales</taxon>
        <taxon>Flavobacteriaceae</taxon>
        <taxon>Tenacibaculum</taxon>
    </lineage>
</organism>
<sequence length="41" mass="4972">MFVVFLRSIIKYLPHVKNTETIVPINEIKDEKYIRKKEPIK</sequence>
<name>A0ABP1FGC2_9FLAO</name>